<dbReference type="EMBL" id="JBHRTE010000048">
    <property type="protein sequence ID" value="MFC3168787.1"/>
    <property type="molecule type" value="Genomic_DNA"/>
</dbReference>
<evidence type="ECO:0000313" key="8">
    <source>
        <dbReference type="Proteomes" id="UP001595557"/>
    </source>
</evidence>
<accession>A0ABV7IJE3</accession>
<evidence type="ECO:0000256" key="3">
    <source>
        <dbReference type="ARBA" id="ARBA00022692"/>
    </source>
</evidence>
<comment type="caution">
    <text evidence="7">The sequence shown here is derived from an EMBL/GenBank/DDBJ whole genome shotgun (WGS) entry which is preliminary data.</text>
</comment>
<reference evidence="8" key="1">
    <citation type="journal article" date="2019" name="Int. J. Syst. Evol. Microbiol.">
        <title>The Global Catalogue of Microorganisms (GCM) 10K type strain sequencing project: providing services to taxonomists for standard genome sequencing and annotation.</title>
        <authorList>
            <consortium name="The Broad Institute Genomics Platform"/>
            <consortium name="The Broad Institute Genome Sequencing Center for Infectious Disease"/>
            <person name="Wu L."/>
            <person name="Ma J."/>
        </authorList>
    </citation>
    <scope>NUCLEOTIDE SEQUENCE [LARGE SCALE GENOMIC DNA]</scope>
    <source>
        <strain evidence="8">KCTC 52239</strain>
    </source>
</reference>
<feature type="transmembrane region" description="Helical" evidence="6">
    <location>
        <begin position="357"/>
        <end position="383"/>
    </location>
</feature>
<keyword evidence="2" id="KW-1003">Cell membrane</keyword>
<feature type="transmembrane region" description="Helical" evidence="6">
    <location>
        <begin position="191"/>
        <end position="214"/>
    </location>
</feature>
<evidence type="ECO:0000256" key="5">
    <source>
        <dbReference type="ARBA" id="ARBA00023136"/>
    </source>
</evidence>
<evidence type="ECO:0000256" key="4">
    <source>
        <dbReference type="ARBA" id="ARBA00022989"/>
    </source>
</evidence>
<feature type="transmembrane region" description="Helical" evidence="6">
    <location>
        <begin position="23"/>
        <end position="43"/>
    </location>
</feature>
<dbReference type="InterPro" id="IPR002797">
    <property type="entry name" value="Polysacc_synth"/>
</dbReference>
<dbReference type="Proteomes" id="UP001595557">
    <property type="component" value="Unassembled WGS sequence"/>
</dbReference>
<feature type="transmembrane region" description="Helical" evidence="6">
    <location>
        <begin position="390"/>
        <end position="409"/>
    </location>
</feature>
<evidence type="ECO:0000256" key="1">
    <source>
        <dbReference type="ARBA" id="ARBA00004651"/>
    </source>
</evidence>
<dbReference type="PANTHER" id="PTHR30250">
    <property type="entry name" value="PST FAMILY PREDICTED COLANIC ACID TRANSPORTER"/>
    <property type="match status" value="1"/>
</dbReference>
<protein>
    <submittedName>
        <fullName evidence="7">Lipopolysaccharide biosynthesis protein</fullName>
    </submittedName>
</protein>
<gene>
    <name evidence="7" type="ORF">ACFOD7_12085</name>
</gene>
<dbReference type="Pfam" id="PF01943">
    <property type="entry name" value="Polysacc_synt"/>
    <property type="match status" value="1"/>
</dbReference>
<sequence length="444" mass="47383">MTAPVSPSLAPSSTLLRRLGKNLAWIFTSQAGISVLGLVSLGLTARTLGPAALGYLAMIEAYTRLTARFLHVEPWQAAVFYGTQALEDRDAPRFGRLMSLSLWADLAGGLLAGSVAILLAGPAARWMGMPAEDGVLMLAVSSAALILAPRPTGIAALRIYDRFDILAMTDAGTALLRMTLIALAWLAGADLWAFVLILAVVTLADGLLPMVMALREMRRHGHRLAAIRPSAALAENPGFLALLWNSNLNVMLRQMTQRLDIILLAPMLPAAAIGFYQLARRIGEAALRIGRPFSQVVYPELTRMVARNQVAKLGRFVALVTLGLIAAEVAGLAVVIANMQAILVNVFGPGFEDAVPVVTVQAIAVAFYLAGMMFGPAMLAIGLARALSRVTLLTTIIFFAILVPMTRAMGIEGAAATHLVTNAIWLAICCWLTLRRLARMRSGA</sequence>
<keyword evidence="3 6" id="KW-0812">Transmembrane</keyword>
<feature type="transmembrane region" description="Helical" evidence="6">
    <location>
        <begin position="415"/>
        <end position="434"/>
    </location>
</feature>
<feature type="transmembrane region" description="Helical" evidence="6">
    <location>
        <begin position="102"/>
        <end position="123"/>
    </location>
</feature>
<dbReference type="RefSeq" id="WP_207467437.1">
    <property type="nucleotide sequence ID" value="NZ_JAFNAW010000015.1"/>
</dbReference>
<evidence type="ECO:0000256" key="2">
    <source>
        <dbReference type="ARBA" id="ARBA00022475"/>
    </source>
</evidence>
<feature type="transmembrane region" description="Helical" evidence="6">
    <location>
        <begin position="165"/>
        <end position="185"/>
    </location>
</feature>
<feature type="transmembrane region" description="Helical" evidence="6">
    <location>
        <begin position="313"/>
        <end position="337"/>
    </location>
</feature>
<dbReference type="PANTHER" id="PTHR30250:SF11">
    <property type="entry name" value="O-ANTIGEN TRANSPORTER-RELATED"/>
    <property type="match status" value="1"/>
</dbReference>
<name>A0ABV7IJE3_9RHOB</name>
<organism evidence="7 8">
    <name type="scientific">Paracoccus fontiphilus</name>
    <dbReference type="NCBI Taxonomy" id="1815556"/>
    <lineage>
        <taxon>Bacteria</taxon>
        <taxon>Pseudomonadati</taxon>
        <taxon>Pseudomonadota</taxon>
        <taxon>Alphaproteobacteria</taxon>
        <taxon>Rhodobacterales</taxon>
        <taxon>Paracoccaceae</taxon>
        <taxon>Paracoccus</taxon>
    </lineage>
</organism>
<evidence type="ECO:0000256" key="6">
    <source>
        <dbReference type="SAM" id="Phobius"/>
    </source>
</evidence>
<keyword evidence="4 6" id="KW-1133">Transmembrane helix</keyword>
<proteinExistence type="predicted"/>
<dbReference type="InterPro" id="IPR050833">
    <property type="entry name" value="Poly_Biosynth_Transport"/>
</dbReference>
<keyword evidence="5 6" id="KW-0472">Membrane</keyword>
<comment type="subcellular location">
    <subcellularLocation>
        <location evidence="1">Cell membrane</location>
        <topology evidence="1">Multi-pass membrane protein</topology>
    </subcellularLocation>
</comment>
<feature type="transmembrane region" description="Helical" evidence="6">
    <location>
        <begin position="135"/>
        <end position="153"/>
    </location>
</feature>
<keyword evidence="8" id="KW-1185">Reference proteome</keyword>
<evidence type="ECO:0000313" key="7">
    <source>
        <dbReference type="EMBL" id="MFC3168787.1"/>
    </source>
</evidence>